<dbReference type="Proteomes" id="UP001204061">
    <property type="component" value="Unassembled WGS sequence"/>
</dbReference>
<evidence type="ECO:0000313" key="5">
    <source>
        <dbReference type="EMBL" id="AYV37836.1"/>
    </source>
</evidence>
<reference evidence="9 17" key="5">
    <citation type="submission" date="2018-09" db="EMBL/GenBank/DDBJ databases">
        <title>Genome sequencing of Aeromonas veronii MS-17-88.</title>
        <authorList>
            <person name="Tekedar H.C."/>
            <person name="Arick M.A."/>
            <person name="Hsu C.-Y."/>
            <person name="Thrash A."/>
            <person name="Karsi A."/>
            <person name="Lawrence M.L."/>
            <person name="Abdelhamed H."/>
        </authorList>
    </citation>
    <scope>NUCLEOTIDE SEQUENCE [LARGE SCALE GENOMIC DNA]</scope>
    <source>
        <strain evidence="9 17">MS 17-88</strain>
    </source>
</reference>
<reference evidence="12 19" key="2">
    <citation type="submission" date="2017-08" db="EMBL/GenBank/DDBJ databases">
        <title>Aeromonas veronii bv sobria strain NS22 whole genome sequencing.</title>
        <authorList>
            <person name="Katharios P."/>
            <person name="Ha V.Q."/>
            <person name="Smyrli M."/>
        </authorList>
    </citation>
    <scope>NUCLEOTIDE SEQUENCE [LARGE SCALE GENOMIC DNA]</scope>
    <source>
        <strain evidence="12 19">NS22</strain>
    </source>
</reference>
<evidence type="ECO:0000313" key="21">
    <source>
        <dbReference type="Proteomes" id="UP000515442"/>
    </source>
</evidence>
<dbReference type="NCBIfam" id="TIGR00741">
    <property type="entry name" value="yfiA"/>
    <property type="match status" value="1"/>
</dbReference>
<dbReference type="EMBL" id="RAWX01000002">
    <property type="protein sequence ID" value="RKJ90032.1"/>
    <property type="molecule type" value="Genomic_DNA"/>
</dbReference>
<dbReference type="InterPro" id="IPR036567">
    <property type="entry name" value="RHF-like"/>
</dbReference>
<dbReference type="Proteomes" id="UP000515442">
    <property type="component" value="Chromosome"/>
</dbReference>
<keyword evidence="1" id="KW-0810">Translation regulation</keyword>
<evidence type="ECO:0000313" key="20">
    <source>
        <dbReference type="Proteomes" id="UP000439123"/>
    </source>
</evidence>
<dbReference type="KEGG" id="avo:AMS64_15985"/>
<dbReference type="GeneID" id="60784353"/>
<evidence type="ECO:0000313" key="4">
    <source>
        <dbReference type="EMBL" id="ANB52095.1"/>
    </source>
</evidence>
<dbReference type="Proteomes" id="UP000796104">
    <property type="component" value="Unassembled WGS sequence"/>
</dbReference>
<protein>
    <submittedName>
        <fullName evidence="13">Cold shock protein associated with 30S ribosomal subunit</fullName>
    </submittedName>
    <submittedName>
        <fullName evidence="4">Cold-shock protein</fullName>
    </submittedName>
    <submittedName>
        <fullName evidence="6">Ribosomal subunit interface protein</fullName>
    </submittedName>
    <submittedName>
        <fullName evidence="5">Ribosome-associated translation inhibitor RaiA</fullName>
    </submittedName>
</protein>
<evidence type="ECO:0000313" key="15">
    <source>
        <dbReference type="Proteomes" id="UP000241986"/>
    </source>
</evidence>
<dbReference type="Proteomes" id="UP000309618">
    <property type="component" value="Unassembled WGS sequence"/>
</dbReference>
<dbReference type="EMBL" id="CP033604">
    <property type="protein sequence ID" value="AYV37836.1"/>
    <property type="molecule type" value="Genomic_DNA"/>
</dbReference>
<evidence type="ECO:0000313" key="8">
    <source>
        <dbReference type="EMBL" id="PTH78477.1"/>
    </source>
</evidence>
<dbReference type="Pfam" id="PF02482">
    <property type="entry name" value="Ribosomal_S30AE"/>
    <property type="match status" value="1"/>
</dbReference>
<reference evidence="7" key="11">
    <citation type="submission" date="2022-08" db="EMBL/GenBank/DDBJ databases">
        <title>A global survey of hypervirulent Aeromonas hydrophila identified this emerging pathogen in farmed fish in the lower Mekong River basin.</title>
        <authorList>
            <person name="Xu T."/>
            <person name="Rasmussen-Ivey C.R."/>
            <person name="Moen F.S."/>
            <person name="Fernandez Bravo A."/>
            <person name="Lamy B."/>
            <person name="Beaz-Hidalgo R."/>
            <person name="Khan C.D."/>
            <person name="Castro Escarpulli G."/>
            <person name="Yasin I.S.M."/>
            <person name="Figueras M.J."/>
            <person name="Azzam Sayuti M."/>
            <person name="Karim M.M."/>
            <person name="Alam K.M."/>
            <person name="Le T.T.T."/>
            <person name="Thao N.H.P."/>
            <person name="Addo S."/>
            <person name="Duodu S."/>
            <person name="Ali S."/>
            <person name="Mey S."/>
            <person name="Somony T."/>
            <person name="Liles M.R."/>
        </authorList>
    </citation>
    <scope>NUCLEOTIDE SEQUENCE</scope>
    <source>
        <strain evidence="7">0.14</strain>
    </source>
</reference>
<reference evidence="6 21" key="10">
    <citation type="submission" date="2019-12" db="EMBL/GenBank/DDBJ databases">
        <title>complete genome sequences of Aeromonas veronii str. WP3-W19-ESBL-03 isolated from wastewater treatment plant effluent.</title>
        <authorList>
            <person name="Sekizuka T."/>
            <person name="Itokawa K."/>
            <person name="Yatsu K."/>
            <person name="Inamine Y."/>
            <person name="Kuroda M."/>
        </authorList>
    </citation>
    <scope>NUCLEOTIDE SEQUENCE [LARGE SCALE GENOMIC DNA]</scope>
    <source>
        <strain evidence="6 21">WP3-W19-ESBL-03</strain>
    </source>
</reference>
<dbReference type="GO" id="GO:0045900">
    <property type="term" value="P:negative regulation of translational elongation"/>
    <property type="evidence" value="ECO:0007669"/>
    <property type="project" value="TreeGrafter"/>
</dbReference>
<dbReference type="EMBL" id="CP014774">
    <property type="protein sequence ID" value="ANB52095.1"/>
    <property type="molecule type" value="Genomic_DNA"/>
</dbReference>
<evidence type="ECO:0000313" key="9">
    <source>
        <dbReference type="EMBL" id="RKJ90032.1"/>
    </source>
</evidence>
<reference evidence="8 15" key="4">
    <citation type="submission" date="2018-03" db="EMBL/GenBank/DDBJ databases">
        <title>Aeromonas veronii whole genome sequencing and analysis.</title>
        <authorList>
            <person name="Xie H."/>
            <person name="Liu T."/>
            <person name="Wang K."/>
        </authorList>
    </citation>
    <scope>NUCLEOTIDE SEQUENCE [LARGE SCALE GENOMIC DNA]</scope>
    <source>
        <strain evidence="8 15">XH.VA.1</strain>
    </source>
</reference>
<dbReference type="AlphaFoldDB" id="A0A0T6T2V1"/>
<dbReference type="InterPro" id="IPR003489">
    <property type="entry name" value="RHF/RaiA"/>
</dbReference>
<dbReference type="EMBL" id="CABWLC010000006">
    <property type="protein sequence ID" value="VXA82712.1"/>
    <property type="molecule type" value="Genomic_DNA"/>
</dbReference>
<dbReference type="Proteomes" id="UP000281725">
    <property type="component" value="Unassembled WGS sequence"/>
</dbReference>
<dbReference type="PANTHER" id="PTHR33231:SF3">
    <property type="entry name" value="RIBOSOME-ASSOCIATED INHIBITOR A"/>
    <property type="match status" value="1"/>
</dbReference>
<dbReference type="RefSeq" id="WP_005334257.1">
    <property type="nucleotide sequence ID" value="NZ_AP022038.1"/>
</dbReference>
<dbReference type="Gene3D" id="3.30.160.100">
    <property type="entry name" value="Ribosome hibernation promotion factor-like"/>
    <property type="match status" value="1"/>
</dbReference>
<dbReference type="eggNOG" id="COG1544">
    <property type="taxonomic scope" value="Bacteria"/>
</dbReference>
<reference evidence="11" key="3">
    <citation type="submission" date="2017-10" db="EMBL/GenBank/DDBJ databases">
        <authorList>
            <person name="Colston S.M."/>
            <person name="Graf J."/>
        </authorList>
    </citation>
    <scope>NUCLEOTIDE SEQUENCE</scope>
    <source>
        <strain evidence="11">BAQ071013-135</strain>
    </source>
</reference>
<dbReference type="Proteomes" id="UP000076809">
    <property type="component" value="Chromosome"/>
</dbReference>
<evidence type="ECO:0000313" key="14">
    <source>
        <dbReference type="Proteomes" id="UP000076809"/>
    </source>
</evidence>
<dbReference type="EMBL" id="PDXJ01000015">
    <property type="protein sequence ID" value="TND53555.1"/>
    <property type="molecule type" value="Genomic_DNA"/>
</dbReference>
<dbReference type="Proteomes" id="UP000323129">
    <property type="component" value="Unassembled WGS sequence"/>
</dbReference>
<dbReference type="Proteomes" id="UP000439123">
    <property type="component" value="Unassembled WGS sequence"/>
</dbReference>
<evidence type="ECO:0000313" key="12">
    <source>
        <dbReference type="EMBL" id="TYD47155.1"/>
    </source>
</evidence>
<reference evidence="4 14" key="1">
    <citation type="journal article" date="2016" name="J. Clin. Microbiol.">
        <title>Detection and Whole-Genome Sequencing of Carbapenemase-Producing Aeromonas hydrophila Isolates from Routine Perirectal Surveillance Culture.</title>
        <authorList>
            <person name="Hughes H.Y."/>
            <person name="Conlan S.P."/>
            <person name="Lau A.F."/>
            <person name="Dekker J.P."/>
            <person name="Michelin A.V."/>
            <person name="Youn J.H."/>
            <person name="Henderson D.K."/>
            <person name="Frank K.M."/>
            <person name="Segre J.A."/>
            <person name="Palmore T.N."/>
        </authorList>
    </citation>
    <scope>NUCLEOTIDE SEQUENCE [LARGE SCALE GENOMIC DNA]</scope>
    <source>
        <strain evidence="4 14">AVNIH1</strain>
    </source>
</reference>
<evidence type="ECO:0000256" key="1">
    <source>
        <dbReference type="ARBA" id="ARBA00022845"/>
    </source>
</evidence>
<evidence type="ECO:0000313" key="17">
    <source>
        <dbReference type="Proteomes" id="UP000281725"/>
    </source>
</evidence>
<evidence type="ECO:0000256" key="3">
    <source>
        <dbReference type="ARBA" id="ARBA00038431"/>
    </source>
</evidence>
<reference evidence="10 18" key="8">
    <citation type="submission" date="2019-04" db="EMBL/GenBank/DDBJ databases">
        <title>Comparative genomics of Aeromonas veronii strains pathogenic to fish.</title>
        <authorList>
            <person name="Cascarano M.C."/>
            <person name="Smyrli M."/>
            <person name="Katharios P."/>
        </authorList>
    </citation>
    <scope>NUCLEOTIDE SEQUENCE [LARGE SCALE GENOMIC DNA]</scope>
    <source>
        <strain evidence="10 18">XU1</strain>
    </source>
</reference>
<reference evidence="5 16" key="6">
    <citation type="submission" date="2018-11" db="EMBL/GenBank/DDBJ databases">
        <title>Complete genome sequence of multidrug-resistant Aeromonas veronii strain MS-18-37.</title>
        <authorList>
            <person name="Abdelhamed H."/>
            <person name="Lawrence M."/>
            <person name="Waldbieser G."/>
        </authorList>
    </citation>
    <scope>NUCLEOTIDE SEQUENCE [LARGE SCALE GENOMIC DNA]</scope>
    <source>
        <strain evidence="5 16">MS-18-37</strain>
    </source>
</reference>
<dbReference type="EMBL" id="NQMC01000009">
    <property type="protein sequence ID" value="TYD47155.1"/>
    <property type="molecule type" value="Genomic_DNA"/>
</dbReference>
<evidence type="ECO:0000313" key="7">
    <source>
        <dbReference type="EMBL" id="MCR4449852.1"/>
    </source>
</evidence>
<keyword evidence="19" id="KW-1185">Reference proteome</keyword>
<dbReference type="EMBL" id="SSUX01000001">
    <property type="protein sequence ID" value="THJ47768.1"/>
    <property type="molecule type" value="Genomic_DNA"/>
</dbReference>
<dbReference type="GO" id="GO:0022627">
    <property type="term" value="C:cytosolic small ribosomal subunit"/>
    <property type="evidence" value="ECO:0007669"/>
    <property type="project" value="TreeGrafter"/>
</dbReference>
<accession>A0A318DKZ9</accession>
<dbReference type="STRING" id="654.AMS64_15985"/>
<evidence type="ECO:0000313" key="19">
    <source>
        <dbReference type="Proteomes" id="UP000323129"/>
    </source>
</evidence>
<evidence type="ECO:0000313" key="11">
    <source>
        <dbReference type="EMBL" id="TND53555.1"/>
    </source>
</evidence>
<accession>A0A0T6T2V1</accession>
<keyword evidence="2" id="KW-0346">Stress response</keyword>
<dbReference type="EMBL" id="PZKL01000057">
    <property type="protein sequence ID" value="PTH78477.1"/>
    <property type="molecule type" value="Genomic_DNA"/>
</dbReference>
<dbReference type="Proteomes" id="UP000241986">
    <property type="component" value="Unassembled WGS sequence"/>
</dbReference>
<dbReference type="PANTHER" id="PTHR33231">
    <property type="entry name" value="30S RIBOSOMAL PROTEIN"/>
    <property type="match status" value="1"/>
</dbReference>
<dbReference type="SUPFAM" id="SSF69754">
    <property type="entry name" value="Ribosome binding protein Y (YfiA homologue)"/>
    <property type="match status" value="1"/>
</dbReference>
<evidence type="ECO:0000313" key="16">
    <source>
        <dbReference type="Proteomes" id="UP000267614"/>
    </source>
</evidence>
<evidence type="ECO:0000313" key="10">
    <source>
        <dbReference type="EMBL" id="THJ47768.1"/>
    </source>
</evidence>
<comment type="similarity">
    <text evidence="3">Belongs to the HPF/YfiA ribosome-associated protein family. YfiA subfamily.</text>
</comment>
<dbReference type="CDD" id="cd00552">
    <property type="entry name" value="RaiA"/>
    <property type="match status" value="1"/>
</dbReference>
<evidence type="ECO:0000313" key="6">
    <source>
        <dbReference type="EMBL" id="BBR38969.1"/>
    </source>
</evidence>
<evidence type="ECO:0000256" key="2">
    <source>
        <dbReference type="ARBA" id="ARBA00023016"/>
    </source>
</evidence>
<dbReference type="InterPro" id="IPR050574">
    <property type="entry name" value="HPF/YfiA_ribosome-assoc"/>
</dbReference>
<sequence>MKIEITSKIIDITPAIRERIESRFEKLERLQVPLITPHVIVSKERLMFTVEASAGIPNGKLFAQAEHEDLYAAINELGQKLERQLNRHTEKPIARRANAALKEQPQPDEADA</sequence>
<dbReference type="Proteomes" id="UP000267614">
    <property type="component" value="Chromosome"/>
</dbReference>
<evidence type="ECO:0000313" key="13">
    <source>
        <dbReference type="EMBL" id="VXA82712.1"/>
    </source>
</evidence>
<reference evidence="13 20" key="9">
    <citation type="submission" date="2019-10" db="EMBL/GenBank/DDBJ databases">
        <authorList>
            <person name="Karimi E."/>
        </authorList>
    </citation>
    <scope>NUCLEOTIDE SEQUENCE [LARGE SCALE GENOMIC DNA]</scope>
    <source>
        <strain evidence="13">Aeromonas sp. 8C</strain>
    </source>
</reference>
<dbReference type="EMBL" id="JANLFC010000051">
    <property type="protein sequence ID" value="MCR4449852.1"/>
    <property type="molecule type" value="Genomic_DNA"/>
</dbReference>
<dbReference type="GO" id="GO:0043024">
    <property type="term" value="F:ribosomal small subunit binding"/>
    <property type="evidence" value="ECO:0007669"/>
    <property type="project" value="TreeGrafter"/>
</dbReference>
<gene>
    <name evidence="13" type="primary">yfiA</name>
    <name evidence="5" type="synonym">raiA</name>
    <name evidence="6" type="synonym">yfiA-1</name>
    <name evidence="13" type="ORF">AERO8C_140160</name>
    <name evidence="11" type="ORF">CF123_11335</name>
    <name evidence="12" type="ORF">CJF24_04680</name>
    <name evidence="9" type="ORF">D6R50_12550</name>
    <name evidence="8" type="ORF">DAA48_24975</name>
    <name evidence="10" type="ORF">E8Q35_01585</name>
    <name evidence="5" type="ORF">EFI48_14090</name>
    <name evidence="7" type="ORF">NS965_15820</name>
    <name evidence="4" type="ORF">WM43_05160</name>
    <name evidence="6" type="ORF">WP3W19E03_14940</name>
</gene>
<dbReference type="OrthoDB" id="9795980at2"/>
<name>A0A0T6T2V1_AERVE</name>
<proteinExistence type="inferred from homology"/>
<evidence type="ECO:0000313" key="18">
    <source>
        <dbReference type="Proteomes" id="UP000309618"/>
    </source>
</evidence>
<organism evidence="13 20">
    <name type="scientific">Aeromonas veronii</name>
    <dbReference type="NCBI Taxonomy" id="654"/>
    <lineage>
        <taxon>Bacteria</taxon>
        <taxon>Pseudomonadati</taxon>
        <taxon>Pseudomonadota</taxon>
        <taxon>Gammaproteobacteria</taxon>
        <taxon>Aeromonadales</taxon>
        <taxon>Aeromonadaceae</taxon>
        <taxon>Aeromonas</taxon>
    </lineage>
</organism>
<dbReference type="EMBL" id="AP022038">
    <property type="protein sequence ID" value="BBR38969.1"/>
    <property type="molecule type" value="Genomic_DNA"/>
</dbReference>
<reference evidence="11" key="7">
    <citation type="journal article" date="2019" name="PLoS ONE">
        <title>Identification and characterization of putative Aeromonas spp. T3SS effectors.</title>
        <authorList>
            <person name="Rangel L.T."/>
            <person name="Marden J."/>
            <person name="Colston S."/>
            <person name="Setubal J.C."/>
            <person name="Graf J."/>
            <person name="Gogarten J.P."/>
        </authorList>
    </citation>
    <scope>NUCLEOTIDE SEQUENCE</scope>
    <source>
        <strain evidence="11">BAQ071013-135</strain>
    </source>
</reference>
<accession>A0A653KVY2</accession>